<sequence length="197" mass="20080">MVSILITIALKLSIQLKAISMDSSSLAVASSAGNAKAEPSAVAPPAAVAAATAGSSISSPSSSNSSSITTKQEDIIIAENADVSKTGEKHAGNVTYYEHSVNYKIPQTIRPGKYNVIFYDKSTDTQLDVPIEIRSAAIPNTPRSGSGSSSGGSTKGDTINIYAASGVKTTAPLSSSSFSISLFCVFIAATTVVSAII</sequence>
<dbReference type="OrthoDB" id="2279179at2759"/>
<accession>A0A8H7SDH8</accession>
<name>A0A8H7SDH8_9FUNG</name>
<feature type="chain" id="PRO_5034758557" evidence="1">
    <location>
        <begin position="19"/>
        <end position="197"/>
    </location>
</feature>
<dbReference type="Proteomes" id="UP000646827">
    <property type="component" value="Unassembled WGS sequence"/>
</dbReference>
<keyword evidence="1" id="KW-0732">Signal</keyword>
<organism evidence="2 3">
    <name type="scientific">Circinella minor</name>
    <dbReference type="NCBI Taxonomy" id="1195481"/>
    <lineage>
        <taxon>Eukaryota</taxon>
        <taxon>Fungi</taxon>
        <taxon>Fungi incertae sedis</taxon>
        <taxon>Mucoromycota</taxon>
        <taxon>Mucoromycotina</taxon>
        <taxon>Mucoromycetes</taxon>
        <taxon>Mucorales</taxon>
        <taxon>Lichtheimiaceae</taxon>
        <taxon>Circinella</taxon>
    </lineage>
</organism>
<evidence type="ECO:0000313" key="2">
    <source>
        <dbReference type="EMBL" id="KAG2226227.1"/>
    </source>
</evidence>
<gene>
    <name evidence="2" type="ORF">INT45_003372</name>
</gene>
<feature type="signal peptide" evidence="1">
    <location>
        <begin position="1"/>
        <end position="18"/>
    </location>
</feature>
<evidence type="ECO:0000256" key="1">
    <source>
        <dbReference type="SAM" id="SignalP"/>
    </source>
</evidence>
<dbReference type="EMBL" id="JAEPRB010000019">
    <property type="protein sequence ID" value="KAG2226227.1"/>
    <property type="molecule type" value="Genomic_DNA"/>
</dbReference>
<comment type="caution">
    <text evidence="2">The sequence shown here is derived from an EMBL/GenBank/DDBJ whole genome shotgun (WGS) entry which is preliminary data.</text>
</comment>
<dbReference type="AlphaFoldDB" id="A0A8H7SDH8"/>
<protein>
    <submittedName>
        <fullName evidence="2">Uncharacterized protein</fullName>
    </submittedName>
</protein>
<reference evidence="2 3" key="1">
    <citation type="submission" date="2020-12" db="EMBL/GenBank/DDBJ databases">
        <title>Metabolic potential, ecology and presence of endohyphal bacteria is reflected in genomic diversity of Mucoromycotina.</title>
        <authorList>
            <person name="Muszewska A."/>
            <person name="Okrasinska A."/>
            <person name="Steczkiewicz K."/>
            <person name="Drgas O."/>
            <person name="Orlowska M."/>
            <person name="Perlinska-Lenart U."/>
            <person name="Aleksandrzak-Piekarczyk T."/>
            <person name="Szatraj K."/>
            <person name="Zielenkiewicz U."/>
            <person name="Pilsyk S."/>
            <person name="Malc E."/>
            <person name="Mieczkowski P."/>
            <person name="Kruszewska J.S."/>
            <person name="Biernat P."/>
            <person name="Pawlowska J."/>
        </authorList>
    </citation>
    <scope>NUCLEOTIDE SEQUENCE [LARGE SCALE GENOMIC DNA]</scope>
    <source>
        <strain evidence="2 3">CBS 142.35</strain>
    </source>
</reference>
<evidence type="ECO:0000313" key="3">
    <source>
        <dbReference type="Proteomes" id="UP000646827"/>
    </source>
</evidence>
<keyword evidence="3" id="KW-1185">Reference proteome</keyword>
<proteinExistence type="predicted"/>